<name>A0A409YAY4_9AGAR</name>
<protein>
    <recommendedName>
        <fullName evidence="4">G domain-containing protein</fullName>
    </recommendedName>
</protein>
<evidence type="ECO:0008006" key="4">
    <source>
        <dbReference type="Google" id="ProtNLM"/>
    </source>
</evidence>
<dbReference type="OrthoDB" id="8954335at2759"/>
<dbReference type="Gene3D" id="3.40.50.300">
    <property type="entry name" value="P-loop containing nucleotide triphosphate hydrolases"/>
    <property type="match status" value="1"/>
</dbReference>
<sequence length="1319" mass="151534">MNNTVDVPREPIFPDDIILHIIDILSAENYLLDLTGPTPTVPDAWKDDVDWLLPRESITYSPPGRQYVRMFHDLSSSCLHQARKHIFSRITLTSHFHYSRYDLMINPPPRLQPGPPRLGDQLAFFRENTGPLSYIHSLSIDMTTQEMTDASLQRQIQQMLARLENLRKLAIHVYDPNRDSWRRSPAWTLIRSTFRDVLRSQTFEELRLHSLRDFYLIDLSHSTQFRSLTVRNSSFLVSDNDTDMVELGVKELAFIMEGRTRSRLFKPARDVLLSKDVNGHLRVTFSALKALRFDRFDINQKAVFKYIVDIVNAHASHTLERLELNIHIHPLERDHQENYSAWLNRMVLPLGRSLREISLSVLIMSNTEDPFGGLCSTLLRMASLEDNALVDVGILVILEAQCQLDDELVTDAWMALTRVFEGDCREWPCLERVSLKVVIHTNMPYETVAYPQLKGLRETCFKPLFSKPFNFEYAVRMQVMLLGLTGAGKSNFIERLHSDSNPNSNSSSTSTSALGISGNSLESVTQTPALYKLNNVVYSSHPHSNSNSSLRSSLRAAVPFVPRQRSIYIIDCPGFADTQLSEHRVVRMLQDWIEVNIRGFALNTILYFHRITDNRLSGSKRATVELMRALVGEPGGMIWTGVVTTRWDTLWTDKQKKSAEERFGELKEGCLKRAFGRTAAGDTFRFDNTQQSALHILDNVYRRHSKFPMGMLISPVWTYTNKEYRNSPFAGLVYRGMGERMEGVRKRLRVVDEEIGALVSMKAEDRCGGERGGTSASESEGAREVQVNENVLITGESSSVNDEDSQANQELLKILNKEKRELERSLMRLEEDLEDFGKAPRDFTPVDHPTWAQRVKRYFKARIGPSTYAFEEQDWVAAAENYPAQHMRPVPGFEHEELKDNVERVLPLRSSIYSPPGRQYVKSFHGLSYFCLNQARKHIFAHVTLTSQHYFYSDPRINPLPTHLDPPELANQLAFFRDHTGPLSHIRTLSIDMDRPEMEDTTLQAHIHEMLSRLHNLKKLEIHSYDIEHEKWEQLPNWGLIRPTFRDVFRSQALENLCLYSLQDFRISDLAGSPRLRKLNLIGTSILVSEDGKDVVEIGVKELALEGYVFFDRFEAVKGVLLSKNDKGHLRVKFLGFKAMRFNLHGRTYLPGVADIITAHADNTLEKLALKMWPSLLGDDPSIWLDKIILPRWSTLREISSEVIVNNDTQDPFGGLCSTLRRMGLQEHSALEVLEVQVTVNWNCSCATGEHVWTAFARVFEEGRKWPCLQRVMLKVVTYQYEALHRSLDIQLRGLREKCFKSLFSKPFEFDYVVHTYIQ</sequence>
<dbReference type="SUPFAM" id="SSF52047">
    <property type="entry name" value="RNI-like"/>
    <property type="match status" value="1"/>
</dbReference>
<proteinExistence type="predicted"/>
<organism evidence="2 3">
    <name type="scientific">Panaeolus cyanescens</name>
    <dbReference type="NCBI Taxonomy" id="181874"/>
    <lineage>
        <taxon>Eukaryota</taxon>
        <taxon>Fungi</taxon>
        <taxon>Dikarya</taxon>
        <taxon>Basidiomycota</taxon>
        <taxon>Agaricomycotina</taxon>
        <taxon>Agaricomycetes</taxon>
        <taxon>Agaricomycetidae</taxon>
        <taxon>Agaricales</taxon>
        <taxon>Agaricineae</taxon>
        <taxon>Galeropsidaceae</taxon>
        <taxon>Panaeolus</taxon>
    </lineage>
</organism>
<evidence type="ECO:0000256" key="1">
    <source>
        <dbReference type="SAM" id="Coils"/>
    </source>
</evidence>
<comment type="caution">
    <text evidence="2">The sequence shown here is derived from an EMBL/GenBank/DDBJ whole genome shotgun (WGS) entry which is preliminary data.</text>
</comment>
<reference evidence="2 3" key="1">
    <citation type="journal article" date="2018" name="Evol. Lett.">
        <title>Horizontal gene cluster transfer increased hallucinogenic mushroom diversity.</title>
        <authorList>
            <person name="Reynolds H.T."/>
            <person name="Vijayakumar V."/>
            <person name="Gluck-Thaler E."/>
            <person name="Korotkin H.B."/>
            <person name="Matheny P.B."/>
            <person name="Slot J.C."/>
        </authorList>
    </citation>
    <scope>NUCLEOTIDE SEQUENCE [LARGE SCALE GENOMIC DNA]</scope>
    <source>
        <strain evidence="2 3">2629</strain>
    </source>
</reference>
<keyword evidence="3" id="KW-1185">Reference proteome</keyword>
<accession>A0A409YAY4</accession>
<gene>
    <name evidence="2" type="ORF">CVT24_005087</name>
</gene>
<dbReference type="SUPFAM" id="SSF52540">
    <property type="entry name" value="P-loop containing nucleoside triphosphate hydrolases"/>
    <property type="match status" value="1"/>
</dbReference>
<evidence type="ECO:0000313" key="2">
    <source>
        <dbReference type="EMBL" id="PPR00175.1"/>
    </source>
</evidence>
<dbReference type="InterPro" id="IPR027417">
    <property type="entry name" value="P-loop_NTPase"/>
</dbReference>
<feature type="coiled-coil region" evidence="1">
    <location>
        <begin position="805"/>
        <end position="839"/>
    </location>
</feature>
<dbReference type="InParanoid" id="A0A409YAY4"/>
<evidence type="ECO:0000313" key="3">
    <source>
        <dbReference type="Proteomes" id="UP000284842"/>
    </source>
</evidence>
<keyword evidence="1" id="KW-0175">Coiled coil</keyword>
<dbReference type="Proteomes" id="UP000284842">
    <property type="component" value="Unassembled WGS sequence"/>
</dbReference>
<dbReference type="EMBL" id="NHTK01001328">
    <property type="protein sequence ID" value="PPR00175.1"/>
    <property type="molecule type" value="Genomic_DNA"/>
</dbReference>